<dbReference type="RefSeq" id="WP_083625631.1">
    <property type="nucleotide sequence ID" value="NZ_LR734879.1"/>
</dbReference>
<dbReference type="Proteomes" id="UP000184550">
    <property type="component" value="Unassembled WGS sequence"/>
</dbReference>
<comment type="caution">
    <text evidence="1">The sequence shown here is derived from an EMBL/GenBank/DDBJ whole genome shotgun (WGS) entry which is preliminary data.</text>
</comment>
<evidence type="ECO:0000313" key="2">
    <source>
        <dbReference type="Proteomes" id="UP000184550"/>
    </source>
</evidence>
<dbReference type="AlphaFoldDB" id="A0A7Z9BVR1"/>
<evidence type="ECO:0000313" key="1">
    <source>
        <dbReference type="EMBL" id="VXD23634.1"/>
    </source>
</evidence>
<proteinExistence type="predicted"/>
<protein>
    <submittedName>
        <fullName evidence="1">Uncharacterized protein</fullName>
    </submittedName>
</protein>
<dbReference type="OrthoDB" id="486803at2"/>
<organism evidence="1 2">
    <name type="scientific">Planktothrix serta PCC 8927</name>
    <dbReference type="NCBI Taxonomy" id="671068"/>
    <lineage>
        <taxon>Bacteria</taxon>
        <taxon>Bacillati</taxon>
        <taxon>Cyanobacteriota</taxon>
        <taxon>Cyanophyceae</taxon>
        <taxon>Oscillatoriophycideae</taxon>
        <taxon>Oscillatoriales</taxon>
        <taxon>Microcoleaceae</taxon>
        <taxon>Planktothrix</taxon>
    </lineage>
</organism>
<gene>
    <name evidence="1" type="ORF">PL8927_780221</name>
</gene>
<name>A0A7Z9BVR1_9CYAN</name>
<keyword evidence="2" id="KW-1185">Reference proteome</keyword>
<dbReference type="EMBL" id="CZCU02000155">
    <property type="protein sequence ID" value="VXD23634.1"/>
    <property type="molecule type" value="Genomic_DNA"/>
</dbReference>
<reference evidence="1" key="1">
    <citation type="submission" date="2019-10" db="EMBL/GenBank/DDBJ databases">
        <authorList>
            <consortium name="Genoscope - CEA"/>
            <person name="William W."/>
        </authorList>
    </citation>
    <scope>NUCLEOTIDE SEQUENCE [LARGE SCALE GENOMIC DNA]</scope>
    <source>
        <strain evidence="1">BBR_PRJEB10992</strain>
    </source>
</reference>
<sequence>MEHLPNSWAEIQPNIIYQTTNGQLVSFSKEQIQLGIKYDQNHKHLKAIEKGIVSPRGNIGLVPSEIEGFDFKSKVLGKGGDRRFHARIINGVLHFPGLVTEH</sequence>
<accession>A0A7Z9BVR1</accession>